<dbReference type="NCBIfam" id="TIGR02745">
    <property type="entry name" value="ccoG_rdxA_fixG"/>
    <property type="match status" value="1"/>
</dbReference>
<keyword evidence="1" id="KW-0813">Transport</keyword>
<sequence length="470" mass="53249">MTEQIPVRDVTPPAKVAASNDLYAAREKIYTRAFSGLFRNLRRVGGAALFILFFGTVWLNWDGRQAVWWDLPERKFHIFGATFWPQDFMLLSWLLIICAFGLFFITVFAGRVWCGYTCPQSVFTWVFMWAEKITEGDRNQRMKLDKAPMSANKLLRKFAKHAIWIAVGILVAITFVGYFTPIRQLVPDLVTLQVNGWTAFWIGFFTLATYGSAGFLREQVCIYMCPYARFQSVMFDKDTLIVSYDPRRGEKRGPRKKEADYKAMGLGDCIDCTMCVQVCPTGIDIRDGLQIECIGCAACIDACDAIMDKMNYPRGLISYTTEHNLSGQQTHLLRPRLIGYAVALSVMIGLFAYAVYDRPLVKLDVLKDRVLYRENEQGRIENVYTLKVMNKAQHAQSFVITTSGLDGLAYEGRSEVRAQAGELVTIPVELSMAPEKLPSSTNEIVFHIKSMDDESISDEADSRFIGPSIR</sequence>
<dbReference type="GO" id="GO:0005886">
    <property type="term" value="C:plasma membrane"/>
    <property type="evidence" value="ECO:0007669"/>
    <property type="project" value="TreeGrafter"/>
</dbReference>
<keyword evidence="2" id="KW-0004">4Fe-4S</keyword>
<dbReference type="Pfam" id="PF11614">
    <property type="entry name" value="FixG_C"/>
    <property type="match status" value="1"/>
</dbReference>
<dbReference type="EMBL" id="POUK01000003">
    <property type="protein sequence ID" value="PNF76572.1"/>
    <property type="molecule type" value="Genomic_DNA"/>
</dbReference>
<dbReference type="InterPro" id="IPR051684">
    <property type="entry name" value="Electron_Trans/Redox"/>
</dbReference>
<dbReference type="InterPro" id="IPR017900">
    <property type="entry name" value="4Fe4S_Fe_S_CS"/>
</dbReference>
<evidence type="ECO:0000259" key="8">
    <source>
        <dbReference type="PROSITE" id="PS51379"/>
    </source>
</evidence>
<accession>A0A8E2U1N2</accession>
<feature type="transmembrane region" description="Helical" evidence="7">
    <location>
        <begin position="44"/>
        <end position="61"/>
    </location>
</feature>
<dbReference type="FunFam" id="1.10.1060.10:FF:000015">
    <property type="entry name" value="Cytochrome c oxidase accessory protein CcoG"/>
    <property type="match status" value="1"/>
</dbReference>
<keyword evidence="7" id="KW-1133">Transmembrane helix</keyword>
<dbReference type="PANTHER" id="PTHR30176:SF3">
    <property type="entry name" value="FERREDOXIN-TYPE PROTEIN NAPH"/>
    <property type="match status" value="1"/>
</dbReference>
<evidence type="ECO:0000256" key="7">
    <source>
        <dbReference type="SAM" id="Phobius"/>
    </source>
</evidence>
<dbReference type="InterPro" id="IPR017896">
    <property type="entry name" value="4Fe4S_Fe-S-bd"/>
</dbReference>
<feature type="transmembrane region" description="Helical" evidence="7">
    <location>
        <begin position="90"/>
        <end position="110"/>
    </location>
</feature>
<dbReference type="SUPFAM" id="SSF54862">
    <property type="entry name" value="4Fe-4S ferredoxins"/>
    <property type="match status" value="1"/>
</dbReference>
<dbReference type="Gene3D" id="2.60.40.10">
    <property type="entry name" value="Immunoglobulins"/>
    <property type="match status" value="1"/>
</dbReference>
<dbReference type="Pfam" id="PF12801">
    <property type="entry name" value="Fer4_5"/>
    <property type="match status" value="1"/>
</dbReference>
<dbReference type="RefSeq" id="WP_102828388.1">
    <property type="nucleotide sequence ID" value="NZ_CP065721.1"/>
</dbReference>
<evidence type="ECO:0000256" key="6">
    <source>
        <dbReference type="ARBA" id="ARBA00023014"/>
    </source>
</evidence>
<proteinExistence type="predicted"/>
<dbReference type="Proteomes" id="UP000235881">
    <property type="component" value="Unassembled WGS sequence"/>
</dbReference>
<dbReference type="PANTHER" id="PTHR30176">
    <property type="entry name" value="FERREDOXIN-TYPE PROTEIN NAPH"/>
    <property type="match status" value="1"/>
</dbReference>
<dbReference type="InterPro" id="IPR014116">
    <property type="entry name" value="Cyt_c_oxidase_cbb3_FixG"/>
</dbReference>
<dbReference type="Gene3D" id="1.10.1060.10">
    <property type="entry name" value="Alpha-helical ferredoxin"/>
    <property type="match status" value="1"/>
</dbReference>
<organism evidence="9 10">
    <name type="scientific">Stutzerimonas degradans</name>
    <dbReference type="NCBI Taxonomy" id="2968968"/>
    <lineage>
        <taxon>Bacteria</taxon>
        <taxon>Pseudomonadati</taxon>
        <taxon>Pseudomonadota</taxon>
        <taxon>Gammaproteobacteria</taxon>
        <taxon>Pseudomonadales</taxon>
        <taxon>Pseudomonadaceae</taxon>
        <taxon>Stutzerimonas</taxon>
    </lineage>
</organism>
<comment type="caution">
    <text evidence="9">The sequence shown here is derived from an EMBL/GenBank/DDBJ whole genome shotgun (WGS) entry which is preliminary data.</text>
</comment>
<dbReference type="GO" id="GO:0051539">
    <property type="term" value="F:4 iron, 4 sulfur cluster binding"/>
    <property type="evidence" value="ECO:0007669"/>
    <property type="project" value="UniProtKB-KW"/>
</dbReference>
<evidence type="ECO:0000313" key="9">
    <source>
        <dbReference type="EMBL" id="PNF76572.1"/>
    </source>
</evidence>
<keyword evidence="4" id="KW-0249">Electron transport</keyword>
<dbReference type="AlphaFoldDB" id="A0A8E2U1N2"/>
<name>A0A8E2U1N2_9GAMM</name>
<gene>
    <name evidence="9" type="primary">ccoG</name>
    <name evidence="9" type="ORF">CXK95_09145</name>
</gene>
<dbReference type="InterPro" id="IPR013783">
    <property type="entry name" value="Ig-like_fold"/>
</dbReference>
<evidence type="ECO:0000256" key="1">
    <source>
        <dbReference type="ARBA" id="ARBA00022448"/>
    </source>
</evidence>
<reference evidence="9 10" key="1">
    <citation type="submission" date="2018-01" db="EMBL/GenBank/DDBJ databases">
        <title>Denitrification phenotypes of diverse strains of Pseudomonas stutzeri.</title>
        <authorList>
            <person name="Milligan D.A."/>
            <person name="Bergaust L."/>
            <person name="Bakken L.R."/>
            <person name="Frostegard A."/>
        </authorList>
    </citation>
    <scope>NUCLEOTIDE SEQUENCE [LARGE SCALE GENOMIC DNA]</scope>
    <source>
        <strain evidence="9 10">DSM 50238</strain>
    </source>
</reference>
<evidence type="ECO:0000256" key="3">
    <source>
        <dbReference type="ARBA" id="ARBA00022723"/>
    </source>
</evidence>
<dbReference type="PROSITE" id="PS51379">
    <property type="entry name" value="4FE4S_FER_2"/>
    <property type="match status" value="1"/>
</dbReference>
<dbReference type="InterPro" id="IPR032879">
    <property type="entry name" value="FixG_C"/>
</dbReference>
<keyword evidence="3" id="KW-0479">Metal-binding</keyword>
<evidence type="ECO:0000256" key="5">
    <source>
        <dbReference type="ARBA" id="ARBA00023004"/>
    </source>
</evidence>
<dbReference type="Pfam" id="PF13746">
    <property type="entry name" value="Fer4_18"/>
    <property type="match status" value="1"/>
</dbReference>
<feature type="transmembrane region" description="Helical" evidence="7">
    <location>
        <begin position="199"/>
        <end position="216"/>
    </location>
</feature>
<feature type="domain" description="4Fe-4S ferredoxin-type" evidence="8">
    <location>
        <begin position="260"/>
        <end position="288"/>
    </location>
</feature>
<keyword evidence="7" id="KW-0472">Membrane</keyword>
<dbReference type="InterPro" id="IPR009051">
    <property type="entry name" value="Helical_ferredxn"/>
</dbReference>
<feature type="transmembrane region" description="Helical" evidence="7">
    <location>
        <begin position="162"/>
        <end position="179"/>
    </location>
</feature>
<evidence type="ECO:0000256" key="4">
    <source>
        <dbReference type="ARBA" id="ARBA00022982"/>
    </source>
</evidence>
<feature type="transmembrane region" description="Helical" evidence="7">
    <location>
        <begin position="337"/>
        <end position="356"/>
    </location>
</feature>
<keyword evidence="7" id="KW-0812">Transmembrane</keyword>
<dbReference type="GO" id="GO:0046872">
    <property type="term" value="F:metal ion binding"/>
    <property type="evidence" value="ECO:0007669"/>
    <property type="project" value="UniProtKB-KW"/>
</dbReference>
<evidence type="ECO:0000256" key="2">
    <source>
        <dbReference type="ARBA" id="ARBA00022485"/>
    </source>
</evidence>
<keyword evidence="6" id="KW-0411">Iron-sulfur</keyword>
<protein>
    <submittedName>
        <fullName evidence="9">Cytochrome c oxidase accessory protein CcoG</fullName>
    </submittedName>
</protein>
<evidence type="ECO:0000313" key="10">
    <source>
        <dbReference type="Proteomes" id="UP000235881"/>
    </source>
</evidence>
<keyword evidence="10" id="KW-1185">Reference proteome</keyword>
<dbReference type="PROSITE" id="PS00198">
    <property type="entry name" value="4FE4S_FER_1"/>
    <property type="match status" value="1"/>
</dbReference>
<keyword evidence="5" id="KW-0408">Iron</keyword>